<dbReference type="InterPro" id="IPR046365">
    <property type="entry name" value="FAM124_dom"/>
</dbReference>
<dbReference type="AlphaFoldDB" id="A0A8D2L4S0"/>
<dbReference type="PANTHER" id="PTHR14715:SF2">
    <property type="entry name" value="PROTEIN FAM124B"/>
    <property type="match status" value="1"/>
</dbReference>
<feature type="domain" description="FAM124" evidence="3">
    <location>
        <begin position="49"/>
        <end position="282"/>
    </location>
</feature>
<comment type="similarity">
    <text evidence="1">Belongs to the FAM124 family.</text>
</comment>
<dbReference type="RefSeq" id="XP_044288936.1">
    <property type="nucleotide sequence ID" value="XM_044433001.1"/>
</dbReference>
<reference evidence="4" key="1">
    <citation type="submission" date="2025-08" db="UniProtKB">
        <authorList>
            <consortium name="Ensembl"/>
        </authorList>
    </citation>
    <scope>IDENTIFICATION</scope>
</reference>
<dbReference type="GO" id="GO:0005654">
    <property type="term" value="C:nucleoplasm"/>
    <property type="evidence" value="ECO:0007669"/>
    <property type="project" value="TreeGrafter"/>
</dbReference>
<feature type="compositionally biased region" description="Low complexity" evidence="2">
    <location>
        <begin position="354"/>
        <end position="365"/>
    </location>
</feature>
<organism evidence="4 5">
    <name type="scientific">Varanus komodoensis</name>
    <name type="common">Komodo dragon</name>
    <dbReference type="NCBI Taxonomy" id="61221"/>
    <lineage>
        <taxon>Eukaryota</taxon>
        <taxon>Metazoa</taxon>
        <taxon>Chordata</taxon>
        <taxon>Craniata</taxon>
        <taxon>Vertebrata</taxon>
        <taxon>Euteleostomi</taxon>
        <taxon>Lepidosauria</taxon>
        <taxon>Squamata</taxon>
        <taxon>Bifurcata</taxon>
        <taxon>Unidentata</taxon>
        <taxon>Episquamata</taxon>
        <taxon>Toxicofera</taxon>
        <taxon>Anguimorpha</taxon>
        <taxon>Paleoanguimorpha</taxon>
        <taxon>Varanoidea</taxon>
        <taxon>Varanidae</taxon>
        <taxon>Varanus</taxon>
    </lineage>
</organism>
<dbReference type="RefSeq" id="XP_044288937.1">
    <property type="nucleotide sequence ID" value="XM_044433002.1"/>
</dbReference>
<feature type="compositionally biased region" description="Polar residues" evidence="2">
    <location>
        <begin position="285"/>
        <end position="319"/>
    </location>
</feature>
<proteinExistence type="inferred from homology"/>
<dbReference type="Pfam" id="PF15067">
    <property type="entry name" value="FAM124"/>
    <property type="match status" value="1"/>
</dbReference>
<dbReference type="InterPro" id="IPR029380">
    <property type="entry name" value="FAM124"/>
</dbReference>
<name>A0A8D2L4S0_VARKO</name>
<dbReference type="Proteomes" id="UP000694545">
    <property type="component" value="Unplaced"/>
</dbReference>
<accession>A0A8D2L4S0</accession>
<dbReference type="CTD" id="79843"/>
<feature type="compositionally biased region" description="Low complexity" evidence="2">
    <location>
        <begin position="320"/>
        <end position="329"/>
    </location>
</feature>
<evidence type="ECO:0000256" key="2">
    <source>
        <dbReference type="SAM" id="MobiDB-lite"/>
    </source>
</evidence>
<evidence type="ECO:0000259" key="3">
    <source>
        <dbReference type="Pfam" id="PF15067"/>
    </source>
</evidence>
<gene>
    <name evidence="4" type="primary">FAM124B</name>
</gene>
<dbReference type="GeneID" id="123024833"/>
<dbReference type="OrthoDB" id="10023686at2759"/>
<evidence type="ECO:0000313" key="5">
    <source>
        <dbReference type="Proteomes" id="UP000694545"/>
    </source>
</evidence>
<feature type="region of interest" description="Disordered" evidence="2">
    <location>
        <begin position="285"/>
        <end position="365"/>
    </location>
</feature>
<reference evidence="4" key="2">
    <citation type="submission" date="2025-09" db="UniProtKB">
        <authorList>
            <consortium name="Ensembl"/>
        </authorList>
    </citation>
    <scope>IDENTIFICATION</scope>
</reference>
<evidence type="ECO:0000313" key="4">
    <source>
        <dbReference type="Ensembl" id="ENSVKKP00000016850.1"/>
    </source>
</evidence>
<feature type="compositionally biased region" description="Basic residues" evidence="2">
    <location>
        <begin position="330"/>
        <end position="341"/>
    </location>
</feature>
<sequence>MNCFQLQPSDMKGELPCNLMHAYSEVTLLWISSVCGHRIMDGRTDSLVMTVHLLARSGHALLLQKTLDQLQEWICLDLRLFLVSERTSPMKYYETHRQKSARFPGTSVLLFLHEDFGEERIFQVHGFFQHPPWQRVHIESAKKGQLSPYALQDFYGLDEHMPVWGLRQVHYGTEILRVTLYCSFDNYEDAVRLYEMILQREAAVQKSSFCAFVLYTTQSIAVQLCLKQLPLGVCVDSKESSVLQFKVHEIGQLVPLLPNPCVPISSTRWQTEDYEGNKILLQVQGSSKHNGDRVSSSSCHHSAPENSAPISCSSPSPVATTRTVVQQKTRTLRAMKNKNKSTRGMAHAPGSLGSPSQSNFCSSSQPCSPAGSSLQDLSSSQVNLGTKWRYSSHELWLSQEEEETNVDTGNRVASSECSNSPLNRFSKDLQNGLFQPQAPCCSFTGAHSKIHLHSENRSTPSLHIAKSCTEVEQRQSSFHLRTSGASHGEEEEFFI</sequence>
<keyword evidence="5" id="KW-1185">Reference proteome</keyword>
<dbReference type="PANTHER" id="PTHR14715">
    <property type="entry name" value="FAM124 DOMAIN-CONTAINING PROTEIN-RELATED"/>
    <property type="match status" value="1"/>
</dbReference>
<evidence type="ECO:0000256" key="1">
    <source>
        <dbReference type="ARBA" id="ARBA00006440"/>
    </source>
</evidence>
<protein>
    <submittedName>
        <fullName evidence="4">Family with sequence similarity 124 member B</fullName>
    </submittedName>
</protein>
<dbReference type="KEGG" id="vko:123024833"/>
<dbReference type="OMA" id="DMERSHC"/>
<dbReference type="Ensembl" id="ENSVKKT00000017272.1">
    <property type="protein sequence ID" value="ENSVKKP00000016850.1"/>
    <property type="gene ID" value="ENSVKKG00000011522.1"/>
</dbReference>